<sequence length="63" mass="7621">MAKYIKLSNCIINKSFIIEIIKQQNLYLIYLFQSNDALNKFRSIPDYNKKDYNKITKFIKKIK</sequence>
<reference evidence="1" key="1">
    <citation type="journal article" date="2020" name="Nature">
        <title>Giant virus diversity and host interactions through global metagenomics.</title>
        <authorList>
            <person name="Schulz F."/>
            <person name="Roux S."/>
            <person name="Paez-Espino D."/>
            <person name="Jungbluth S."/>
            <person name="Walsh D.A."/>
            <person name="Denef V.J."/>
            <person name="McMahon K.D."/>
            <person name="Konstantinidis K.T."/>
            <person name="Eloe-Fadrosh E.A."/>
            <person name="Kyrpides N.C."/>
            <person name="Woyke T."/>
        </authorList>
    </citation>
    <scope>NUCLEOTIDE SEQUENCE</scope>
    <source>
        <strain evidence="1">GVMAG-M-3300010160-26</strain>
    </source>
</reference>
<proteinExistence type="predicted"/>
<protein>
    <submittedName>
        <fullName evidence="1">Uncharacterized protein</fullName>
    </submittedName>
</protein>
<dbReference type="EMBL" id="MN739114">
    <property type="protein sequence ID" value="QHS89606.1"/>
    <property type="molecule type" value="Genomic_DNA"/>
</dbReference>
<accession>A0A6C0BBW9</accession>
<organism evidence="1">
    <name type="scientific">viral metagenome</name>
    <dbReference type="NCBI Taxonomy" id="1070528"/>
    <lineage>
        <taxon>unclassified sequences</taxon>
        <taxon>metagenomes</taxon>
        <taxon>organismal metagenomes</taxon>
    </lineage>
</organism>
<evidence type="ECO:0000313" key="1">
    <source>
        <dbReference type="EMBL" id="QHS89606.1"/>
    </source>
</evidence>
<name>A0A6C0BBW9_9ZZZZ</name>
<dbReference type="AlphaFoldDB" id="A0A6C0BBW9"/>